<feature type="domain" description="Signal transduction histidine kinase dimerisation/phosphoacceptor" evidence="3">
    <location>
        <begin position="9"/>
        <end position="60"/>
    </location>
</feature>
<reference evidence="4 5" key="1">
    <citation type="submission" date="2023-07" db="EMBL/GenBank/DDBJ databases">
        <title>Sorghum-associated microbial communities from plants grown in Nebraska, USA.</title>
        <authorList>
            <person name="Schachtman D."/>
        </authorList>
    </citation>
    <scope>NUCLEOTIDE SEQUENCE [LARGE SCALE GENOMIC DNA]</scope>
    <source>
        <strain evidence="4 5">BE190</strain>
    </source>
</reference>
<evidence type="ECO:0000259" key="3">
    <source>
        <dbReference type="Pfam" id="PF00512"/>
    </source>
</evidence>
<keyword evidence="4" id="KW-0418">Kinase</keyword>
<name>A0ABU1UYN0_9GAMM</name>
<evidence type="ECO:0000256" key="1">
    <source>
        <dbReference type="ARBA" id="ARBA00000085"/>
    </source>
</evidence>
<sequence>MDGEKNRFVHDLRNPLNTISINAELGKLTLERTGDIRKAISIFETILTECQQCSQVLETLHNTRFTRALDSSSEGGET</sequence>
<evidence type="ECO:0000256" key="2">
    <source>
        <dbReference type="ARBA" id="ARBA00012438"/>
    </source>
</evidence>
<dbReference type="SUPFAM" id="SSF47384">
    <property type="entry name" value="Homodimeric domain of signal transducing histidine kinase"/>
    <property type="match status" value="1"/>
</dbReference>
<comment type="catalytic activity">
    <reaction evidence="1">
        <text>ATP + protein L-histidine = ADP + protein N-phospho-L-histidine.</text>
        <dbReference type="EC" id="2.7.13.3"/>
    </reaction>
</comment>
<dbReference type="InterPro" id="IPR003661">
    <property type="entry name" value="HisK_dim/P_dom"/>
</dbReference>
<dbReference type="RefSeq" id="WP_310072468.1">
    <property type="nucleotide sequence ID" value="NZ_JAVDVX010000003.1"/>
</dbReference>
<evidence type="ECO:0000313" key="4">
    <source>
        <dbReference type="EMBL" id="MDR7090275.1"/>
    </source>
</evidence>
<keyword evidence="4" id="KW-0808">Transferase</keyword>
<dbReference type="GO" id="GO:0016301">
    <property type="term" value="F:kinase activity"/>
    <property type="evidence" value="ECO:0007669"/>
    <property type="project" value="UniProtKB-KW"/>
</dbReference>
<dbReference type="Pfam" id="PF00512">
    <property type="entry name" value="HisKA"/>
    <property type="match status" value="1"/>
</dbReference>
<keyword evidence="5" id="KW-1185">Reference proteome</keyword>
<accession>A0ABU1UYN0</accession>
<dbReference type="Gene3D" id="1.10.287.130">
    <property type="match status" value="1"/>
</dbReference>
<evidence type="ECO:0000313" key="5">
    <source>
        <dbReference type="Proteomes" id="UP001253595"/>
    </source>
</evidence>
<protein>
    <recommendedName>
        <fullName evidence="2">histidine kinase</fullName>
        <ecNumber evidence="2">2.7.13.3</ecNumber>
    </recommendedName>
</protein>
<dbReference type="Proteomes" id="UP001253595">
    <property type="component" value="Unassembled WGS sequence"/>
</dbReference>
<dbReference type="EC" id="2.7.13.3" evidence="2"/>
<dbReference type="CDD" id="cd00082">
    <property type="entry name" value="HisKA"/>
    <property type="match status" value="1"/>
</dbReference>
<gene>
    <name evidence="4" type="ORF">J2X05_002297</name>
</gene>
<comment type="caution">
    <text evidence="4">The sequence shown here is derived from an EMBL/GenBank/DDBJ whole genome shotgun (WGS) entry which is preliminary data.</text>
</comment>
<organism evidence="4 5">
    <name type="scientific">Cellvibrio fibrivorans</name>
    <dbReference type="NCBI Taxonomy" id="126350"/>
    <lineage>
        <taxon>Bacteria</taxon>
        <taxon>Pseudomonadati</taxon>
        <taxon>Pseudomonadota</taxon>
        <taxon>Gammaproteobacteria</taxon>
        <taxon>Cellvibrionales</taxon>
        <taxon>Cellvibrionaceae</taxon>
        <taxon>Cellvibrio</taxon>
    </lineage>
</organism>
<proteinExistence type="predicted"/>
<dbReference type="EMBL" id="JAVDVX010000003">
    <property type="protein sequence ID" value="MDR7090275.1"/>
    <property type="molecule type" value="Genomic_DNA"/>
</dbReference>
<dbReference type="InterPro" id="IPR036097">
    <property type="entry name" value="HisK_dim/P_sf"/>
</dbReference>